<evidence type="ECO:0000256" key="6">
    <source>
        <dbReference type="SAM" id="SignalP"/>
    </source>
</evidence>
<dbReference type="PANTHER" id="PTHR43649:SF33">
    <property type="entry name" value="POLYGALACTURONAN_RHAMNOGALACTURONAN-BINDING PROTEIN YTCQ"/>
    <property type="match status" value="1"/>
</dbReference>
<dbReference type="SUPFAM" id="SSF53850">
    <property type="entry name" value="Periplasmic binding protein-like II"/>
    <property type="match status" value="1"/>
</dbReference>
<dbReference type="InterPro" id="IPR006059">
    <property type="entry name" value="SBP"/>
</dbReference>
<sequence length="501" mass="55222">MKRKMALLLVLGMLVFCFTGCGNSNDTSNSSPSNAAKATGTEEKPYEATVMYWASNDPRDVQHVEDSLNELSIPDINVKIHLQPVTLGTYMQQIQMVLSSDDALDIFPIFGSNAGSYIDAGYVVNIAPFLDSAGSDLTDIIGKEDIKCCSIGDFLWGVPTMHERSNPIGYVVRTDLLKEAGFTADDVKTMADMTKVYAKVKELHPDMILYSGINNLTQPLLQSTFDPLGGGNFGVLLNYGQNTTVSNWYESDEFVSWVQLMYDWNQRGYVSKDLAVSADSGESLIKAGNLFSFTSYVKPNSKQEKDAATGYDTTILQVTEPACYTATTNAGAYGIPANAKDPEKAVKLLNWLYKTKEANDLLNWGVKGVDYEVKGDGTIGFPEGVSTENVEYHQDYGWAMFNQYNSYVWEGNDVDIWDKYKEVRDKAIVSKAYGFTFNTEPVLNELAALTAVTDEYLSTIAAGDVDSKTGLKELNSALYAAGLQKVMDEKQSQLDAWLAKK</sequence>
<keyword evidence="9" id="KW-1185">Reference proteome</keyword>
<keyword evidence="5" id="KW-0449">Lipoprotein</keyword>
<keyword evidence="1" id="KW-1003">Cell membrane</keyword>
<name>A0A1M7Y0Z7_9FIRM</name>
<keyword evidence="3" id="KW-0472">Membrane</keyword>
<dbReference type="OrthoDB" id="2636783at2"/>
<evidence type="ECO:0000259" key="7">
    <source>
        <dbReference type="Pfam" id="PF12010"/>
    </source>
</evidence>
<proteinExistence type="predicted"/>
<dbReference type="Proteomes" id="UP000184612">
    <property type="component" value="Unassembled WGS sequence"/>
</dbReference>
<dbReference type="InterPro" id="IPR022627">
    <property type="entry name" value="DUF3502"/>
</dbReference>
<dbReference type="AlphaFoldDB" id="A0A1M7Y0Z7"/>
<dbReference type="Pfam" id="PF01547">
    <property type="entry name" value="SBP_bac_1"/>
    <property type="match status" value="1"/>
</dbReference>
<evidence type="ECO:0000256" key="2">
    <source>
        <dbReference type="ARBA" id="ARBA00022729"/>
    </source>
</evidence>
<feature type="domain" description="DUF3502" evidence="7">
    <location>
        <begin position="432"/>
        <end position="499"/>
    </location>
</feature>
<dbReference type="STRING" id="1121345.SAMN02745217_00936"/>
<feature type="signal peptide" evidence="6">
    <location>
        <begin position="1"/>
        <end position="24"/>
    </location>
</feature>
<evidence type="ECO:0000256" key="5">
    <source>
        <dbReference type="ARBA" id="ARBA00023288"/>
    </source>
</evidence>
<evidence type="ECO:0000313" key="9">
    <source>
        <dbReference type="Proteomes" id="UP000184612"/>
    </source>
</evidence>
<dbReference type="Gene3D" id="3.40.190.10">
    <property type="entry name" value="Periplasmic binding protein-like II"/>
    <property type="match status" value="1"/>
</dbReference>
<dbReference type="RefSeq" id="WP_073587582.1">
    <property type="nucleotide sequence ID" value="NZ_FRFD01000003.1"/>
</dbReference>
<feature type="chain" id="PRO_5038751219" evidence="6">
    <location>
        <begin position="25"/>
        <end position="501"/>
    </location>
</feature>
<evidence type="ECO:0000256" key="1">
    <source>
        <dbReference type="ARBA" id="ARBA00022475"/>
    </source>
</evidence>
<reference evidence="8 9" key="1">
    <citation type="submission" date="2016-12" db="EMBL/GenBank/DDBJ databases">
        <authorList>
            <person name="Song W.-J."/>
            <person name="Kurnit D.M."/>
        </authorList>
    </citation>
    <scope>NUCLEOTIDE SEQUENCE [LARGE SCALE GENOMIC DNA]</scope>
    <source>
        <strain evidence="8 9">DSM 12503</strain>
    </source>
</reference>
<keyword evidence="4" id="KW-0564">Palmitate</keyword>
<gene>
    <name evidence="8" type="ORF">SAMN02745217_00936</name>
</gene>
<accession>A0A1M7Y0Z7</accession>
<evidence type="ECO:0000256" key="3">
    <source>
        <dbReference type="ARBA" id="ARBA00023136"/>
    </source>
</evidence>
<evidence type="ECO:0000256" key="4">
    <source>
        <dbReference type="ARBA" id="ARBA00023139"/>
    </source>
</evidence>
<evidence type="ECO:0000313" key="8">
    <source>
        <dbReference type="EMBL" id="SHO45362.1"/>
    </source>
</evidence>
<organism evidence="8 9">
    <name type="scientific">Anaerocolumna xylanovorans DSM 12503</name>
    <dbReference type="NCBI Taxonomy" id="1121345"/>
    <lineage>
        <taxon>Bacteria</taxon>
        <taxon>Bacillati</taxon>
        <taxon>Bacillota</taxon>
        <taxon>Clostridia</taxon>
        <taxon>Lachnospirales</taxon>
        <taxon>Lachnospiraceae</taxon>
        <taxon>Anaerocolumna</taxon>
    </lineage>
</organism>
<dbReference type="InterPro" id="IPR050490">
    <property type="entry name" value="Bact_solute-bd_prot1"/>
</dbReference>
<dbReference type="PANTHER" id="PTHR43649">
    <property type="entry name" value="ARABINOSE-BINDING PROTEIN-RELATED"/>
    <property type="match status" value="1"/>
</dbReference>
<protein>
    <submittedName>
        <fullName evidence="8">Putative aldouronate transport system substrate-binding protein</fullName>
    </submittedName>
</protein>
<keyword evidence="2 6" id="KW-0732">Signal</keyword>
<dbReference type="EMBL" id="FRFD01000003">
    <property type="protein sequence ID" value="SHO45362.1"/>
    <property type="molecule type" value="Genomic_DNA"/>
</dbReference>
<dbReference type="Pfam" id="PF12010">
    <property type="entry name" value="DUF3502"/>
    <property type="match status" value="1"/>
</dbReference>